<dbReference type="Proteomes" id="UP000071641">
    <property type="component" value="Unassembled WGS sequence"/>
</dbReference>
<organism evidence="2 3">
    <name type="scientific">Grimontia celer</name>
    <dbReference type="NCBI Taxonomy" id="1796497"/>
    <lineage>
        <taxon>Bacteria</taxon>
        <taxon>Pseudomonadati</taxon>
        <taxon>Pseudomonadota</taxon>
        <taxon>Gammaproteobacteria</taxon>
        <taxon>Vibrionales</taxon>
        <taxon>Vibrionaceae</taxon>
        <taxon>Grimontia</taxon>
    </lineage>
</organism>
<keyword evidence="1" id="KW-0175">Coiled coil</keyword>
<keyword evidence="3" id="KW-1185">Reference proteome</keyword>
<protein>
    <submittedName>
        <fullName evidence="2">Uncharacterized protein</fullName>
    </submittedName>
</protein>
<accession>A0A128EYI9</accession>
<evidence type="ECO:0000256" key="1">
    <source>
        <dbReference type="SAM" id="Coils"/>
    </source>
</evidence>
<proteinExistence type="predicted"/>
<dbReference type="OrthoDB" id="5887304at2"/>
<dbReference type="RefSeq" id="WP_062662354.1">
    <property type="nucleotide sequence ID" value="NZ_FIZX01000001.1"/>
</dbReference>
<evidence type="ECO:0000313" key="2">
    <source>
        <dbReference type="EMBL" id="CZF79643.1"/>
    </source>
</evidence>
<dbReference type="STRING" id="1796497.GCE9029_01578"/>
<dbReference type="EMBL" id="FIZX01000001">
    <property type="protein sequence ID" value="CZF79643.1"/>
    <property type="molecule type" value="Genomic_DNA"/>
</dbReference>
<name>A0A128EYI9_9GAMM</name>
<dbReference type="AlphaFoldDB" id="A0A128EYI9"/>
<sequence>MLARHRNYLLKDTKQLHAHVQVNPTGLIEVEIVEKRQCHAAEFEHLRFERSGRVTKLVGKHTSNGKPVHWQLPLANDDAKELENLIEEATEELEILMRDL</sequence>
<feature type="coiled-coil region" evidence="1">
    <location>
        <begin position="72"/>
        <end position="99"/>
    </location>
</feature>
<gene>
    <name evidence="2" type="ORF">GCE9029_01578</name>
</gene>
<evidence type="ECO:0000313" key="3">
    <source>
        <dbReference type="Proteomes" id="UP000071641"/>
    </source>
</evidence>
<reference evidence="3" key="1">
    <citation type="submission" date="2016-02" db="EMBL/GenBank/DDBJ databases">
        <authorList>
            <person name="Rodrigo-Torres Lidia"/>
            <person name="Arahal R.David."/>
        </authorList>
    </citation>
    <scope>NUCLEOTIDE SEQUENCE [LARGE SCALE GENOMIC DNA]</scope>
    <source>
        <strain evidence="3">CECT 9029</strain>
    </source>
</reference>